<feature type="region of interest" description="Disordered" evidence="1">
    <location>
        <begin position="1"/>
        <end position="91"/>
    </location>
</feature>
<sequence>MEVNKIASEAARPTKSSCHATTILQPPPLAPRMPEHVGQDDEPQLVESSRAETAGEEAQDEKAGGNPSKTTKRVQQPTSKQVTLPPKSELGDPRKLKEEWILWLLDDWRARAYVVYEKDQLDGTGLWNPTRKQDNPVEGLYISDGYDRTWFVPTDDKSPLPLSRQDIAESLKRRHDAMIAASSGDDSVALFNKLRLYTEQEAATMCQNEWDRNKNEPNLPQSSWTDVKSTLSTSVLLRMIAKTRLIDGRASLPGYYRVSVLELTTQGKLIQRRVSIPSDLDTAGVCLRLDTWFPVQGEQAQRVFKAAQKKINIGLKQGNDKGKELAQSCLKALGRPQYNLDGDGATWVFKLAARENYTLPVGKAPGRPCTWSGLIDEDALNALKEGVRSGKHPVMIRSWNLLLRRMWPHLEDMEDHLLPTTPGEPELTEAQFGILDKLLAEQTDAERGLGWRITRVLNWLNTSTNRFDFADFDDSVDS</sequence>
<organism evidence="2 3">
    <name type="scientific">Dactylonectria estremocensis</name>
    <dbReference type="NCBI Taxonomy" id="1079267"/>
    <lineage>
        <taxon>Eukaryota</taxon>
        <taxon>Fungi</taxon>
        <taxon>Dikarya</taxon>
        <taxon>Ascomycota</taxon>
        <taxon>Pezizomycotina</taxon>
        <taxon>Sordariomycetes</taxon>
        <taxon>Hypocreomycetidae</taxon>
        <taxon>Hypocreales</taxon>
        <taxon>Nectriaceae</taxon>
        <taxon>Dactylonectria</taxon>
    </lineage>
</organism>
<evidence type="ECO:0000256" key="1">
    <source>
        <dbReference type="SAM" id="MobiDB-lite"/>
    </source>
</evidence>
<dbReference type="Proteomes" id="UP000717696">
    <property type="component" value="Unassembled WGS sequence"/>
</dbReference>
<name>A0A9P9JI82_9HYPO</name>
<dbReference type="AlphaFoldDB" id="A0A9P9JI82"/>
<gene>
    <name evidence="2" type="ORF">B0J13DRAFT_616706</name>
</gene>
<dbReference type="OrthoDB" id="5028020at2759"/>
<feature type="compositionally biased region" description="Polar residues" evidence="1">
    <location>
        <begin position="14"/>
        <end position="24"/>
    </location>
</feature>
<dbReference type="EMBL" id="JAGMUU010000002">
    <property type="protein sequence ID" value="KAH7159910.1"/>
    <property type="molecule type" value="Genomic_DNA"/>
</dbReference>
<proteinExistence type="predicted"/>
<keyword evidence="3" id="KW-1185">Reference proteome</keyword>
<evidence type="ECO:0000313" key="3">
    <source>
        <dbReference type="Proteomes" id="UP000717696"/>
    </source>
</evidence>
<accession>A0A9P9JI82</accession>
<evidence type="ECO:0000313" key="2">
    <source>
        <dbReference type="EMBL" id="KAH7159910.1"/>
    </source>
</evidence>
<comment type="caution">
    <text evidence="2">The sequence shown here is derived from an EMBL/GenBank/DDBJ whole genome shotgun (WGS) entry which is preliminary data.</text>
</comment>
<reference evidence="2" key="1">
    <citation type="journal article" date="2021" name="Nat. Commun.">
        <title>Genetic determinants of endophytism in the Arabidopsis root mycobiome.</title>
        <authorList>
            <person name="Mesny F."/>
            <person name="Miyauchi S."/>
            <person name="Thiergart T."/>
            <person name="Pickel B."/>
            <person name="Atanasova L."/>
            <person name="Karlsson M."/>
            <person name="Huettel B."/>
            <person name="Barry K.W."/>
            <person name="Haridas S."/>
            <person name="Chen C."/>
            <person name="Bauer D."/>
            <person name="Andreopoulos W."/>
            <person name="Pangilinan J."/>
            <person name="LaButti K."/>
            <person name="Riley R."/>
            <person name="Lipzen A."/>
            <person name="Clum A."/>
            <person name="Drula E."/>
            <person name="Henrissat B."/>
            <person name="Kohler A."/>
            <person name="Grigoriev I.V."/>
            <person name="Martin F.M."/>
            <person name="Hacquard S."/>
        </authorList>
    </citation>
    <scope>NUCLEOTIDE SEQUENCE</scope>
    <source>
        <strain evidence="2">MPI-CAGE-AT-0021</strain>
    </source>
</reference>
<protein>
    <submittedName>
        <fullName evidence="2">Uncharacterized protein</fullName>
    </submittedName>
</protein>
<feature type="compositionally biased region" description="Polar residues" evidence="1">
    <location>
        <begin position="67"/>
        <end position="82"/>
    </location>
</feature>